<evidence type="ECO:0000256" key="2">
    <source>
        <dbReference type="ARBA" id="ARBA00004429"/>
    </source>
</evidence>
<reference evidence="13" key="1">
    <citation type="submission" date="2018-06" db="EMBL/GenBank/DDBJ databases">
        <authorList>
            <person name="Zhirakovskaya E."/>
        </authorList>
    </citation>
    <scope>NUCLEOTIDE SEQUENCE</scope>
</reference>
<evidence type="ECO:0000256" key="12">
    <source>
        <dbReference type="SAM" id="Phobius"/>
    </source>
</evidence>
<keyword evidence="6" id="KW-1003">Cell membrane</keyword>
<dbReference type="NCBIfam" id="TIGR01190">
    <property type="entry name" value="ccmB"/>
    <property type="match status" value="1"/>
</dbReference>
<organism evidence="13">
    <name type="scientific">hydrothermal vent metagenome</name>
    <dbReference type="NCBI Taxonomy" id="652676"/>
    <lineage>
        <taxon>unclassified sequences</taxon>
        <taxon>metagenomes</taxon>
        <taxon>ecological metagenomes</taxon>
    </lineage>
</organism>
<dbReference type="PIRSF" id="PIRSF002764">
    <property type="entry name" value="CcmB"/>
    <property type="match status" value="1"/>
</dbReference>
<keyword evidence="7" id="KW-0997">Cell inner membrane</keyword>
<evidence type="ECO:0000256" key="3">
    <source>
        <dbReference type="ARBA" id="ARBA00010544"/>
    </source>
</evidence>
<dbReference type="EMBL" id="UOEO01000146">
    <property type="protein sequence ID" value="VAW20749.1"/>
    <property type="molecule type" value="Genomic_DNA"/>
</dbReference>
<keyword evidence="10 12" id="KW-1133">Transmembrane helix</keyword>
<evidence type="ECO:0000313" key="13">
    <source>
        <dbReference type="EMBL" id="VAW20749.1"/>
    </source>
</evidence>
<dbReference type="InterPro" id="IPR003544">
    <property type="entry name" value="Cyt_c_biogenesis_CcmB"/>
</dbReference>
<gene>
    <name evidence="13" type="ORF">MNBD_ALPHA12-1656</name>
</gene>
<keyword evidence="9" id="KW-0201">Cytochrome c-type biogenesis</keyword>
<feature type="transmembrane region" description="Helical" evidence="12">
    <location>
        <begin position="21"/>
        <end position="40"/>
    </location>
</feature>
<evidence type="ECO:0000256" key="4">
    <source>
        <dbReference type="ARBA" id="ARBA00016452"/>
    </source>
</evidence>
<evidence type="ECO:0000256" key="7">
    <source>
        <dbReference type="ARBA" id="ARBA00022519"/>
    </source>
</evidence>
<protein>
    <recommendedName>
        <fullName evidence="4">Heme exporter protein B</fullName>
    </recommendedName>
</protein>
<evidence type="ECO:0000256" key="10">
    <source>
        <dbReference type="ARBA" id="ARBA00022989"/>
    </source>
</evidence>
<dbReference type="GO" id="GO:0017004">
    <property type="term" value="P:cytochrome complex assembly"/>
    <property type="evidence" value="ECO:0007669"/>
    <property type="project" value="UniProtKB-KW"/>
</dbReference>
<feature type="transmembrane region" description="Helical" evidence="12">
    <location>
        <begin position="98"/>
        <end position="121"/>
    </location>
</feature>
<dbReference type="PANTHER" id="PTHR30070:SF1">
    <property type="entry name" value="CYTOCHROME C BIOGENESIS B-RELATED"/>
    <property type="match status" value="1"/>
</dbReference>
<keyword evidence="8 12" id="KW-0812">Transmembrane</keyword>
<feature type="transmembrane region" description="Helical" evidence="12">
    <location>
        <begin position="127"/>
        <end position="153"/>
    </location>
</feature>
<dbReference type="Pfam" id="PF03379">
    <property type="entry name" value="CcmB"/>
    <property type="match status" value="1"/>
</dbReference>
<dbReference type="PRINTS" id="PR01414">
    <property type="entry name" value="CCMBBIOGNSIS"/>
</dbReference>
<evidence type="ECO:0000256" key="1">
    <source>
        <dbReference type="ARBA" id="ARBA00002442"/>
    </source>
</evidence>
<sequence length="221" mass="23026">MNGFFAVIVHDLKLALRTGGSTITLLAFYLSIGMIMPIAIGPDKDVLAQLSPAIIWVGALLSLLLGLERLFVADYEDGTLQSMRNATISLEAISFAKLIVHWLTTALPLILATPILAIMLIMDLETFLRMIAALLVGTPALVALGALGAAVAVSLKRGSMIAPILILPMATPVLIFGVSAVQPIAGAGTSASAFLFLGAFSLLSVAFIPFAIALALRSAAE</sequence>
<comment type="function">
    <text evidence="1">Required for the export of heme to the periplasm for the biogenesis of c-type cytochromes.</text>
</comment>
<evidence type="ECO:0000256" key="9">
    <source>
        <dbReference type="ARBA" id="ARBA00022748"/>
    </source>
</evidence>
<keyword evidence="5" id="KW-0813">Transport</keyword>
<comment type="similarity">
    <text evidence="3">Belongs to the CcmB/CycW/HelB family.</text>
</comment>
<proteinExistence type="inferred from homology"/>
<name>A0A3B0U8A9_9ZZZZ</name>
<dbReference type="PANTHER" id="PTHR30070">
    <property type="entry name" value="HEME EXPORTER PROTEIN B"/>
    <property type="match status" value="1"/>
</dbReference>
<dbReference type="InterPro" id="IPR026031">
    <property type="entry name" value="Cyt_c_CcmB_bac"/>
</dbReference>
<evidence type="ECO:0000256" key="5">
    <source>
        <dbReference type="ARBA" id="ARBA00022448"/>
    </source>
</evidence>
<dbReference type="AlphaFoldDB" id="A0A3B0U8A9"/>
<dbReference type="GO" id="GO:1903607">
    <property type="term" value="P:cytochrome c biosynthetic process"/>
    <property type="evidence" value="ECO:0007669"/>
    <property type="project" value="TreeGrafter"/>
</dbReference>
<dbReference type="GO" id="GO:0005886">
    <property type="term" value="C:plasma membrane"/>
    <property type="evidence" value="ECO:0007669"/>
    <property type="project" value="UniProtKB-SubCell"/>
</dbReference>
<evidence type="ECO:0000256" key="11">
    <source>
        <dbReference type="ARBA" id="ARBA00023136"/>
    </source>
</evidence>
<comment type="subcellular location">
    <subcellularLocation>
        <location evidence="2">Cell inner membrane</location>
        <topology evidence="2">Multi-pass membrane protein</topology>
    </subcellularLocation>
</comment>
<keyword evidence="11 12" id="KW-0472">Membrane</keyword>
<evidence type="ECO:0000256" key="6">
    <source>
        <dbReference type="ARBA" id="ARBA00022475"/>
    </source>
</evidence>
<accession>A0A3B0U8A9</accession>
<dbReference type="GO" id="GO:0015232">
    <property type="term" value="F:heme transmembrane transporter activity"/>
    <property type="evidence" value="ECO:0007669"/>
    <property type="project" value="InterPro"/>
</dbReference>
<feature type="transmembrane region" description="Helical" evidence="12">
    <location>
        <begin position="193"/>
        <end position="216"/>
    </location>
</feature>
<evidence type="ECO:0000256" key="8">
    <source>
        <dbReference type="ARBA" id="ARBA00022692"/>
    </source>
</evidence>
<feature type="transmembrane region" description="Helical" evidence="12">
    <location>
        <begin position="160"/>
        <end position="181"/>
    </location>
</feature>
<feature type="transmembrane region" description="Helical" evidence="12">
    <location>
        <begin position="46"/>
        <end position="67"/>
    </location>
</feature>